<name>A0A839H386_9GAMM</name>
<dbReference type="Pfam" id="PF11845">
    <property type="entry name" value="Tll0287-like"/>
    <property type="match status" value="1"/>
</dbReference>
<feature type="domain" description="Tll0287-like" evidence="2">
    <location>
        <begin position="37"/>
        <end position="190"/>
    </location>
</feature>
<evidence type="ECO:0000313" key="3">
    <source>
        <dbReference type="EMBL" id="MBB1124825.1"/>
    </source>
</evidence>
<dbReference type="Proteomes" id="UP000548632">
    <property type="component" value="Unassembled WGS sequence"/>
</dbReference>
<protein>
    <submittedName>
        <fullName evidence="3">DUF3365 domain-containing protein</fullName>
    </submittedName>
</protein>
<dbReference type="AlphaFoldDB" id="A0A839H386"/>
<evidence type="ECO:0000256" key="1">
    <source>
        <dbReference type="SAM" id="SignalP"/>
    </source>
</evidence>
<dbReference type="RefSeq" id="WP_182581932.1">
    <property type="nucleotide sequence ID" value="NZ_JABVCQ010000002.1"/>
</dbReference>
<sequence>MHRTLLPLATAFFVTTALAADPAAPPSTDPTAQAQAVIHDFKTNLQGELKTALSKGGPAAAIEFCQKRAPQIATEVSESSGWQIRRVTLKPRNPDNNVPDAWERQGLATLADKLSSGAPQPILVTEEVTTPNGRVFRYMQAIPVAKACLTCHGDQLTPEVTAALDKAYPNDQARGYTIGQLRGAFSLSKPLPAAE</sequence>
<dbReference type="InterPro" id="IPR021796">
    <property type="entry name" value="Tll0287-like_dom"/>
</dbReference>
<accession>A0A839H386</accession>
<feature type="signal peptide" evidence="1">
    <location>
        <begin position="1"/>
        <end position="19"/>
    </location>
</feature>
<organism evidence="3 4">
    <name type="scientific">Thiospirillum jenense</name>
    <dbReference type="NCBI Taxonomy" id="1653858"/>
    <lineage>
        <taxon>Bacteria</taxon>
        <taxon>Pseudomonadati</taxon>
        <taxon>Pseudomonadota</taxon>
        <taxon>Gammaproteobacteria</taxon>
        <taxon>Chromatiales</taxon>
        <taxon>Chromatiaceae</taxon>
        <taxon>Thiospirillum</taxon>
    </lineage>
</organism>
<evidence type="ECO:0000259" key="2">
    <source>
        <dbReference type="Pfam" id="PF11845"/>
    </source>
</evidence>
<gene>
    <name evidence="3" type="ORF">HUK38_01090</name>
</gene>
<reference evidence="3 4" key="1">
    <citation type="journal article" date="2020" name="Arch. Microbiol.">
        <title>The genome sequence of the giant phototrophic gammaproteobacterium Thiospirillum jenense gives insight into its physiological properties and phylogenetic relationships.</title>
        <authorList>
            <person name="Imhoff J.F."/>
            <person name="Meyer T.E."/>
            <person name="Kyndt J.A."/>
        </authorList>
    </citation>
    <scope>NUCLEOTIDE SEQUENCE [LARGE SCALE GENOMIC DNA]</scope>
    <source>
        <strain evidence="3 4">DSM 216</strain>
    </source>
</reference>
<feature type="chain" id="PRO_5032521502" evidence="1">
    <location>
        <begin position="20"/>
        <end position="195"/>
    </location>
</feature>
<proteinExistence type="predicted"/>
<keyword evidence="4" id="KW-1185">Reference proteome</keyword>
<dbReference type="EMBL" id="JABVCQ010000002">
    <property type="protein sequence ID" value="MBB1124825.1"/>
    <property type="molecule type" value="Genomic_DNA"/>
</dbReference>
<evidence type="ECO:0000313" key="4">
    <source>
        <dbReference type="Proteomes" id="UP000548632"/>
    </source>
</evidence>
<keyword evidence="1" id="KW-0732">Signal</keyword>
<comment type="caution">
    <text evidence="3">The sequence shown here is derived from an EMBL/GenBank/DDBJ whole genome shotgun (WGS) entry which is preliminary data.</text>
</comment>